<keyword evidence="3" id="KW-1185">Reference proteome</keyword>
<evidence type="ECO:0000313" key="2">
    <source>
        <dbReference type="EMBL" id="GAA4469718.1"/>
    </source>
</evidence>
<comment type="caution">
    <text evidence="2">The sequence shown here is derived from an EMBL/GenBank/DDBJ whole genome shotgun (WGS) entry which is preliminary data.</text>
</comment>
<dbReference type="EMBL" id="BAABGA010000107">
    <property type="protein sequence ID" value="GAA4469718.1"/>
    <property type="molecule type" value="Genomic_DNA"/>
</dbReference>
<protein>
    <recommendedName>
        <fullName evidence="4">Secreted protein</fullName>
    </recommendedName>
</protein>
<proteinExistence type="predicted"/>
<name>A0ABP8NR99_9BACT</name>
<feature type="signal peptide" evidence="1">
    <location>
        <begin position="1"/>
        <end position="28"/>
    </location>
</feature>
<accession>A0ABP8NR99</accession>
<keyword evidence="1" id="KW-0732">Signal</keyword>
<evidence type="ECO:0000313" key="3">
    <source>
        <dbReference type="Proteomes" id="UP001500840"/>
    </source>
</evidence>
<dbReference type="Proteomes" id="UP001500840">
    <property type="component" value="Unassembled WGS sequence"/>
</dbReference>
<evidence type="ECO:0000256" key="1">
    <source>
        <dbReference type="SAM" id="SignalP"/>
    </source>
</evidence>
<organism evidence="2 3">
    <name type="scientific">Novipirellula rosea</name>
    <dbReference type="NCBI Taxonomy" id="1031540"/>
    <lineage>
        <taxon>Bacteria</taxon>
        <taxon>Pseudomonadati</taxon>
        <taxon>Planctomycetota</taxon>
        <taxon>Planctomycetia</taxon>
        <taxon>Pirellulales</taxon>
        <taxon>Pirellulaceae</taxon>
        <taxon>Novipirellula</taxon>
    </lineage>
</organism>
<gene>
    <name evidence="2" type="ORF">GCM10023156_62170</name>
</gene>
<feature type="chain" id="PRO_5046807046" description="Secreted protein" evidence="1">
    <location>
        <begin position="29"/>
        <end position="116"/>
    </location>
</feature>
<sequence>MLSITKKLVPALAIAAAFSLGLGSQAQAQHGHGFSSGHAHGGFNGGHSYSGSVHLHHTPSYSAHYPSQSYYTPQYLPTYHNTTHLDYHAPQATQHGNHFHYQQGHYDVHQSGHWHN</sequence>
<evidence type="ECO:0008006" key="4">
    <source>
        <dbReference type="Google" id="ProtNLM"/>
    </source>
</evidence>
<reference evidence="3" key="1">
    <citation type="journal article" date="2019" name="Int. J. Syst. Evol. Microbiol.">
        <title>The Global Catalogue of Microorganisms (GCM) 10K type strain sequencing project: providing services to taxonomists for standard genome sequencing and annotation.</title>
        <authorList>
            <consortium name="The Broad Institute Genomics Platform"/>
            <consortium name="The Broad Institute Genome Sequencing Center for Infectious Disease"/>
            <person name="Wu L."/>
            <person name="Ma J."/>
        </authorList>
    </citation>
    <scope>NUCLEOTIDE SEQUENCE [LARGE SCALE GENOMIC DNA]</scope>
    <source>
        <strain evidence="3">JCM 17759</strain>
    </source>
</reference>